<dbReference type="CDD" id="cd19540">
    <property type="entry name" value="LCL_NRPS-like"/>
    <property type="match status" value="2"/>
</dbReference>
<dbReference type="FunFam" id="3.30.300.30:FF:000010">
    <property type="entry name" value="Enterobactin synthetase component F"/>
    <property type="match status" value="2"/>
</dbReference>
<evidence type="ECO:0000259" key="6">
    <source>
        <dbReference type="PROSITE" id="PS50075"/>
    </source>
</evidence>
<sequence>MMPASFAQRRLWFLNQIEGGSTYNLPLAFRLSGTLDEDALRDALADLTARHESLRTRITDVDGEPVQDILPAGSARPLLQVTETTEAELNGRMTEVIGTGFDLAVDLPLRGELFAVAPDEWVLVLVVHHIACDGWSMGPLWRDLSVAYEARCAGRAPSWEPLPVQYADYALWQTELLGEAGNPGSILAGQLAYWRGALAGLPEELALPLDRPRPATASHRGSRTPVVISAATHAGLARLARQRGVTMFMLLQTAVAVVLSRLGAGTDVPIGTPVAGRTDEQLDDLVGFFVNTLVLRTDLSGDPTFTELLDRVRETCLTAFEHQDVPFERLVEELAPARSMARHPLFQVMVAVQNTDDSSLQLPGIQATPLPEPLPAAKFDLDFEFRERFGPNGEPAGLEGRLVHAVELFDGESVGLVVERLVRVLEAVVADPGVRVSGVELLSAEERRRVLVEWNDTGVEVGGGVLSGLFEARVGECADRTAVVFEGVGVSYGEVNARANRLARLLVEGGAGPEGVVALAVPRSVEMVVALLAVAKTGAAYLPVDPEYPVERIGFMVGDAGPSCVVTTGGVVASLPSDVSCVVLDDARTVEALAGYSDADLSDAERLAPLDAAHPAYVIYTSGSTGRPKGVQIPHSAVVNCIAWMQHRFRISTDDRMLQKTPSGFDVSVWEYFWPLLYGATLVVAQPGGHRDPAYLGELIRRERVTMVQFVPSMLQAFMQDTNLSDCDSLRLVVCGGEALPEGLGREFRDAADTLLVNMYGPTEATIQITAWDLDIEADVISIGTPVFNTRVYVLDHHLNPVPPGAAGELYIAGDQLARGYLGRAGLTAGRFVGCPFGGVGERMYRTGDVVRWGVGGELEFVGRADDQVKVRGFRIELGEVESALGRCPGVGQAVAVVREEGVEKRLVGYVVPAVGGVSSGGVREFVAGVLPDYMVPSAVVVLDDLPLTPNGKVDRKALPVPDFSAAVSFRAPRTAREEVLCGVFADILNLASVGIDDSFFELGGHSLTATRLVSRVRSVLGVDLTVRALFEAPTAARLAEKLAEADEQEPTASVRPALVPTQRPHPVPLSPAQQRLWFIDQMEGSSPFYTMPFAFRLSTEPDTQALREALADVVARHESLRTVFPQTNGTPNQLIREPGEAHPDLMVTPVTPQELPSAVAAAAQRPFDLAVDLPLRGELFVLAPDEWVLVLVVHHIACDGWSMGPLWRDLSVAYEARCAGRAPSWEPLPVQYADYALWQTELLGSESAPDSLINTQAAYWRTALAGLPEELNLPLDRPRSPRPSHRGDGVEVAIGAELHHALTTLAHDHQVSVFMVFQAAFACVLSRLGAGTDVPIGTPVAGRTDEQLDDLVGFFVNMLVLRTDLSGDPTFRDLLAQVRETNLSAHAHQDLPFDRLVDLLNPHRSTSCHPLFQVMLALDNTVETRLDLTGTTVTGYPVKTGVAKFDLALNLLEHHTPDGRPGGIDGVLQYAVELFDGESVGLVVERLVRVLEAVVADPGVRVSGVELLSAEERRRVLVEWNDTGVEVGGGVLSGLFEARVGECADRTAVVFEGVGVSYGEVNARANRLARLLVEGGAGPEGVVALAVPRSVEMVVALLAVAKTGAAYLPVDPEYPVERIGFMVGDAGPSCVVTTGGVVASLPSDVSCVVLDDARTVEALAGYSDADLSDAERLAPLDAAHPAYVIYTSGSTGRPKGVLVTHTGIPSLVAAQRERLAVDAHSRVLQLASLSFDAASGEILRALLSGAALVVSQEATSGPDGLARVLHEESVTHAFIPPALLSTLPEDALDGLKTLTVGGEASPPALAEPWATGRRMLNGYGPTESTVVATHYRVRSGDAALARTALPIGTPIWNTRVYVLDARLRPVPVGVAGELYIAGAGLARGYLGRAGLTAGRFVGCPFGGVGERMYRTGDVVRWGVGGELEFVGRADDQVKVRGFRIELGEVESALGRCPGVGQAVAVVREEGVEKRLVGYVVPAVGGVSSGGVREFVAGVLPDYMVPSAVVVLDDLPLTPNGKVDRKALPVPDFSAAVSFRAPRTAREEVLCGVFADILNLASVGIDDSFFELGGHSLTATRLVSRVRSVLGVDLTVRALFEAPTAARLAERLGAQTADTALDVVLPVNARGTGAPLFCVHPAGGLSWVYARLLPHLPKDQRVYGLQARGLAREEHVPATVEEIAADYVRQMRDIQPSGPYRLLGWSFGGVIAHTVAVQLQRQGEKVDFLALLDAHPVPGNEDTDDDTQLLADLARSIGVTLDAGAAVQDFPRTILDCLRTTGHPLQDLPVAALLAMRQDYRIARAARRTHVPEVFRGSVLEFTATGSSPEGTSRTGRWAAFVEGDITHHLVMCRHEDMMQPQQLPLLGKILREELRTLRGPTPTS</sequence>
<dbReference type="Gene3D" id="3.40.50.1820">
    <property type="entry name" value="alpha/beta hydrolase"/>
    <property type="match status" value="1"/>
</dbReference>
<feature type="domain" description="Carrier" evidence="6">
    <location>
        <begin position="972"/>
        <end position="1047"/>
    </location>
</feature>
<protein>
    <submittedName>
        <fullName evidence="7">Amino acid adenylation domain-containing protein</fullName>
    </submittedName>
</protein>
<dbReference type="InterPro" id="IPR036736">
    <property type="entry name" value="ACP-like_sf"/>
</dbReference>
<dbReference type="RefSeq" id="WP_153292236.1">
    <property type="nucleotide sequence ID" value="NZ_CP045643.1"/>
</dbReference>
<accession>A0A5Q0LNF0</accession>
<organism evidence="7 8">
    <name type="scientific">Streptomyces fagopyri</name>
    <dbReference type="NCBI Taxonomy" id="2662397"/>
    <lineage>
        <taxon>Bacteria</taxon>
        <taxon>Bacillati</taxon>
        <taxon>Actinomycetota</taxon>
        <taxon>Actinomycetes</taxon>
        <taxon>Kitasatosporales</taxon>
        <taxon>Streptomycetaceae</taxon>
        <taxon>Streptomyces</taxon>
    </lineage>
</organism>
<dbReference type="GO" id="GO:0043041">
    <property type="term" value="P:amino acid activation for nonribosomal peptide biosynthetic process"/>
    <property type="evidence" value="ECO:0007669"/>
    <property type="project" value="TreeGrafter"/>
</dbReference>
<dbReference type="InterPro" id="IPR020806">
    <property type="entry name" value="PKS_PP-bd"/>
</dbReference>
<dbReference type="PROSITE" id="PS50075">
    <property type="entry name" value="CARRIER"/>
    <property type="match status" value="2"/>
</dbReference>
<dbReference type="SUPFAM" id="SSF52777">
    <property type="entry name" value="CoA-dependent acyltransferases"/>
    <property type="match status" value="4"/>
</dbReference>
<dbReference type="FunFam" id="3.40.50.980:FF:000001">
    <property type="entry name" value="Non-ribosomal peptide synthetase"/>
    <property type="match status" value="2"/>
</dbReference>
<dbReference type="NCBIfam" id="TIGR01733">
    <property type="entry name" value="AA-adenyl-dom"/>
    <property type="match status" value="2"/>
</dbReference>
<keyword evidence="3" id="KW-0596">Phosphopantetheine</keyword>
<dbReference type="Proteomes" id="UP000326179">
    <property type="component" value="Chromosome"/>
</dbReference>
<dbReference type="InterPro" id="IPR020845">
    <property type="entry name" value="AMP-binding_CS"/>
</dbReference>
<dbReference type="InterPro" id="IPR000873">
    <property type="entry name" value="AMP-dep_synth/lig_dom"/>
</dbReference>
<dbReference type="Gene3D" id="1.10.1200.10">
    <property type="entry name" value="ACP-like"/>
    <property type="match status" value="1"/>
</dbReference>
<evidence type="ECO:0000313" key="7">
    <source>
        <dbReference type="EMBL" id="QFZ78056.1"/>
    </source>
</evidence>
<proteinExistence type="inferred from homology"/>
<dbReference type="SUPFAM" id="SSF47336">
    <property type="entry name" value="ACP-like"/>
    <property type="match status" value="2"/>
</dbReference>
<dbReference type="Gene3D" id="3.30.559.10">
    <property type="entry name" value="Chloramphenicol acetyltransferase-like domain"/>
    <property type="match status" value="2"/>
</dbReference>
<evidence type="ECO:0000256" key="4">
    <source>
        <dbReference type="ARBA" id="ARBA00022553"/>
    </source>
</evidence>
<dbReference type="InterPro" id="IPR010071">
    <property type="entry name" value="AA_adenyl_dom"/>
</dbReference>
<dbReference type="InterPro" id="IPR001242">
    <property type="entry name" value="Condensation_dom"/>
</dbReference>
<dbReference type="PROSITE" id="PS00012">
    <property type="entry name" value="PHOSPHOPANTETHEINE"/>
    <property type="match status" value="2"/>
</dbReference>
<dbReference type="Pfam" id="PF13193">
    <property type="entry name" value="AMP-binding_C"/>
    <property type="match status" value="2"/>
</dbReference>
<dbReference type="FunFam" id="3.40.50.12780:FF:000012">
    <property type="entry name" value="Non-ribosomal peptide synthetase"/>
    <property type="match status" value="2"/>
</dbReference>
<dbReference type="Gene3D" id="3.40.50.980">
    <property type="match status" value="4"/>
</dbReference>
<dbReference type="EMBL" id="CP045643">
    <property type="protein sequence ID" value="QFZ78056.1"/>
    <property type="molecule type" value="Genomic_DNA"/>
</dbReference>
<evidence type="ECO:0000313" key="8">
    <source>
        <dbReference type="Proteomes" id="UP000326179"/>
    </source>
</evidence>
<dbReference type="GO" id="GO:0031177">
    <property type="term" value="F:phosphopantetheine binding"/>
    <property type="evidence" value="ECO:0007669"/>
    <property type="project" value="InterPro"/>
</dbReference>
<dbReference type="GO" id="GO:0072330">
    <property type="term" value="P:monocarboxylic acid biosynthetic process"/>
    <property type="evidence" value="ECO:0007669"/>
    <property type="project" value="UniProtKB-ARBA"/>
</dbReference>
<gene>
    <name evidence="7" type="ORF">GFH48_36450</name>
</gene>
<dbReference type="FunFam" id="3.40.50.980:FF:000002">
    <property type="entry name" value="Enterobactin synthetase component F"/>
    <property type="match status" value="1"/>
</dbReference>
<dbReference type="Pfam" id="PF00550">
    <property type="entry name" value="PP-binding"/>
    <property type="match status" value="2"/>
</dbReference>
<dbReference type="CDD" id="cd17646">
    <property type="entry name" value="A_NRPS_AB3403-like"/>
    <property type="match status" value="1"/>
</dbReference>
<dbReference type="Pfam" id="PF00501">
    <property type="entry name" value="AMP-binding"/>
    <property type="match status" value="2"/>
</dbReference>
<dbReference type="InterPro" id="IPR009081">
    <property type="entry name" value="PP-bd_ACP"/>
</dbReference>
<feature type="domain" description="Carrier" evidence="6">
    <location>
        <begin position="2037"/>
        <end position="2112"/>
    </location>
</feature>
<dbReference type="InterPro" id="IPR001031">
    <property type="entry name" value="Thioesterase"/>
</dbReference>
<dbReference type="PROSITE" id="PS00455">
    <property type="entry name" value="AMP_BINDING"/>
    <property type="match status" value="2"/>
</dbReference>
<dbReference type="SUPFAM" id="SSF53474">
    <property type="entry name" value="alpha/beta-Hydrolases"/>
    <property type="match status" value="1"/>
</dbReference>
<dbReference type="GO" id="GO:0003824">
    <property type="term" value="F:catalytic activity"/>
    <property type="evidence" value="ECO:0007669"/>
    <property type="project" value="InterPro"/>
</dbReference>
<dbReference type="GO" id="GO:0005829">
    <property type="term" value="C:cytosol"/>
    <property type="evidence" value="ECO:0007669"/>
    <property type="project" value="TreeGrafter"/>
</dbReference>
<dbReference type="InterPro" id="IPR020802">
    <property type="entry name" value="TesA-like"/>
</dbReference>
<dbReference type="FunFam" id="3.30.559.10:FF:000012">
    <property type="entry name" value="Non-ribosomal peptide synthetase"/>
    <property type="match status" value="1"/>
</dbReference>
<dbReference type="Gene3D" id="2.30.38.10">
    <property type="entry name" value="Luciferase, Domain 3"/>
    <property type="match status" value="2"/>
</dbReference>
<dbReference type="FunFam" id="1.10.1200.10:FF:000016">
    <property type="entry name" value="Non-ribosomal peptide synthase"/>
    <property type="match status" value="1"/>
</dbReference>
<evidence type="ECO:0000256" key="3">
    <source>
        <dbReference type="ARBA" id="ARBA00022450"/>
    </source>
</evidence>
<dbReference type="GO" id="GO:0017000">
    <property type="term" value="P:antibiotic biosynthetic process"/>
    <property type="evidence" value="ECO:0007669"/>
    <property type="project" value="UniProtKB-ARBA"/>
</dbReference>
<dbReference type="InterPro" id="IPR023213">
    <property type="entry name" value="CAT-like_dom_sf"/>
</dbReference>
<dbReference type="SMART" id="SM00824">
    <property type="entry name" value="PKS_TE"/>
    <property type="match status" value="1"/>
</dbReference>
<dbReference type="CDD" id="cd17652">
    <property type="entry name" value="A_NRPS_CmdD_like"/>
    <property type="match status" value="1"/>
</dbReference>
<reference evidence="7 8" key="1">
    <citation type="submission" date="2019-10" db="EMBL/GenBank/DDBJ databases">
        <title>A novel species.</title>
        <authorList>
            <person name="Gao J."/>
        </authorList>
    </citation>
    <scope>NUCLEOTIDE SEQUENCE [LARGE SCALE GENOMIC DNA]</scope>
    <source>
        <strain evidence="7 8">QMT-28</strain>
    </source>
</reference>
<evidence type="ECO:0000256" key="5">
    <source>
        <dbReference type="SAM" id="MobiDB-lite"/>
    </source>
</evidence>
<dbReference type="SMART" id="SM00823">
    <property type="entry name" value="PKS_PP"/>
    <property type="match status" value="2"/>
</dbReference>
<evidence type="ECO:0000256" key="1">
    <source>
        <dbReference type="ARBA" id="ARBA00001957"/>
    </source>
</evidence>
<dbReference type="Gene3D" id="3.30.300.30">
    <property type="match status" value="2"/>
</dbReference>
<feature type="region of interest" description="Disordered" evidence="5">
    <location>
        <begin position="1044"/>
        <end position="1066"/>
    </location>
</feature>
<dbReference type="Gene3D" id="3.30.559.30">
    <property type="entry name" value="Nonribosomal peptide synthetase, condensation domain"/>
    <property type="match status" value="2"/>
</dbReference>
<dbReference type="FunFam" id="2.30.38.10:FF:000001">
    <property type="entry name" value="Non-ribosomal peptide synthetase PvdI"/>
    <property type="match status" value="2"/>
</dbReference>
<dbReference type="NCBIfam" id="NF003417">
    <property type="entry name" value="PRK04813.1"/>
    <property type="match status" value="2"/>
</dbReference>
<name>A0A5Q0LNF0_9ACTN</name>
<comment type="similarity">
    <text evidence="2">Belongs to the ATP-dependent AMP-binding enzyme family.</text>
</comment>
<keyword evidence="4" id="KW-0597">Phosphoprotein</keyword>
<dbReference type="SUPFAM" id="SSF56801">
    <property type="entry name" value="Acetyl-CoA synthetase-like"/>
    <property type="match status" value="2"/>
</dbReference>
<dbReference type="Pfam" id="PF00668">
    <property type="entry name" value="Condensation"/>
    <property type="match status" value="2"/>
</dbReference>
<dbReference type="InterPro" id="IPR025110">
    <property type="entry name" value="AMP-bd_C"/>
</dbReference>
<dbReference type="GO" id="GO:0044550">
    <property type="term" value="P:secondary metabolite biosynthetic process"/>
    <property type="evidence" value="ECO:0007669"/>
    <property type="project" value="UniProtKB-ARBA"/>
</dbReference>
<dbReference type="GO" id="GO:0008610">
    <property type="term" value="P:lipid biosynthetic process"/>
    <property type="evidence" value="ECO:0007669"/>
    <property type="project" value="UniProtKB-ARBA"/>
</dbReference>
<dbReference type="InterPro" id="IPR045851">
    <property type="entry name" value="AMP-bd_C_sf"/>
</dbReference>
<dbReference type="FunFam" id="1.10.1200.10:FF:000005">
    <property type="entry name" value="Nonribosomal peptide synthetase 1"/>
    <property type="match status" value="1"/>
</dbReference>
<comment type="cofactor">
    <cofactor evidence="1">
        <name>pantetheine 4'-phosphate</name>
        <dbReference type="ChEBI" id="CHEBI:47942"/>
    </cofactor>
</comment>
<evidence type="ECO:0000256" key="2">
    <source>
        <dbReference type="ARBA" id="ARBA00006432"/>
    </source>
</evidence>
<dbReference type="InterPro" id="IPR006162">
    <property type="entry name" value="Ppantetheine_attach_site"/>
</dbReference>
<dbReference type="Pfam" id="PF00975">
    <property type="entry name" value="Thioesterase"/>
    <property type="match status" value="1"/>
</dbReference>
<dbReference type="PANTHER" id="PTHR45527:SF1">
    <property type="entry name" value="FATTY ACID SYNTHASE"/>
    <property type="match status" value="1"/>
</dbReference>
<keyword evidence="8" id="KW-1185">Reference proteome</keyword>
<dbReference type="PANTHER" id="PTHR45527">
    <property type="entry name" value="NONRIBOSOMAL PEPTIDE SYNTHETASE"/>
    <property type="match status" value="1"/>
</dbReference>
<dbReference type="KEGG" id="sfy:GFH48_36450"/>
<dbReference type="InterPro" id="IPR029058">
    <property type="entry name" value="AB_hydrolase_fold"/>
</dbReference>